<dbReference type="Pfam" id="PF04978">
    <property type="entry name" value="MST"/>
    <property type="match status" value="1"/>
</dbReference>
<dbReference type="Gene3D" id="1.20.120.450">
    <property type="entry name" value="dinb family like domain"/>
    <property type="match status" value="1"/>
</dbReference>
<gene>
    <name evidence="1" type="ORF">GCM10009710_23120</name>
</gene>
<evidence type="ECO:0000313" key="1">
    <source>
        <dbReference type="EMBL" id="GAA1742394.1"/>
    </source>
</evidence>
<comment type="caution">
    <text evidence="1">The sequence shown here is derived from an EMBL/GenBank/DDBJ whole genome shotgun (WGS) entry which is preliminary data.</text>
</comment>
<dbReference type="InterPro" id="IPR034660">
    <property type="entry name" value="DinB/YfiT-like"/>
</dbReference>
<protein>
    <submittedName>
        <fullName evidence="1">DinB family protein</fullName>
    </submittedName>
</protein>
<sequence>MSDHLSAERADLLEALSKHRELFLGTVEGLTDEQARLTPTASELSLGGLVKHVTATEAEWVSFVTDGPSDGPEIDWANVDWSNPPAEVLAYQDQFRLTGDETLAGVVAEHRRVAATTEELVRTVDLDATQPLPAAPWFEPGAAWTARRTFVHLVAEISQHAGHADIIRETIDGQKSMG</sequence>
<dbReference type="SUPFAM" id="SSF109854">
    <property type="entry name" value="DinB/YfiT-like putative metalloenzymes"/>
    <property type="match status" value="1"/>
</dbReference>
<evidence type="ECO:0000313" key="2">
    <source>
        <dbReference type="Proteomes" id="UP001501057"/>
    </source>
</evidence>
<dbReference type="EMBL" id="BAAAME010000004">
    <property type="protein sequence ID" value="GAA1742394.1"/>
    <property type="molecule type" value="Genomic_DNA"/>
</dbReference>
<reference evidence="2" key="1">
    <citation type="journal article" date="2019" name="Int. J. Syst. Evol. Microbiol.">
        <title>The Global Catalogue of Microorganisms (GCM) 10K type strain sequencing project: providing services to taxonomists for standard genome sequencing and annotation.</title>
        <authorList>
            <consortium name="The Broad Institute Genomics Platform"/>
            <consortium name="The Broad Institute Genome Sequencing Center for Infectious Disease"/>
            <person name="Wu L."/>
            <person name="Ma J."/>
        </authorList>
    </citation>
    <scope>NUCLEOTIDE SEQUENCE [LARGE SCALE GENOMIC DNA]</scope>
    <source>
        <strain evidence="2">JCM 13518</strain>
    </source>
</reference>
<keyword evidence="2" id="KW-1185">Reference proteome</keyword>
<dbReference type="Proteomes" id="UP001501057">
    <property type="component" value="Unassembled WGS sequence"/>
</dbReference>
<accession>A0ABP4W1H3</accession>
<dbReference type="InterPro" id="IPR007061">
    <property type="entry name" value="MST-like"/>
</dbReference>
<organism evidence="1 2">
    <name type="scientific">Aeromicrobium alkaliterrae</name>
    <dbReference type="NCBI Taxonomy" id="302168"/>
    <lineage>
        <taxon>Bacteria</taxon>
        <taxon>Bacillati</taxon>
        <taxon>Actinomycetota</taxon>
        <taxon>Actinomycetes</taxon>
        <taxon>Propionibacteriales</taxon>
        <taxon>Nocardioidaceae</taxon>
        <taxon>Aeromicrobium</taxon>
    </lineage>
</organism>
<proteinExistence type="predicted"/>
<name>A0ABP4W1H3_9ACTN</name>
<dbReference type="RefSeq" id="WP_344201611.1">
    <property type="nucleotide sequence ID" value="NZ_BAAAME010000004.1"/>
</dbReference>